<evidence type="ECO:0000313" key="6">
    <source>
        <dbReference type="EMBL" id="HJF65223.1"/>
    </source>
</evidence>
<keyword evidence="4" id="KW-1133">Transmembrane helix</keyword>
<evidence type="ECO:0000259" key="5">
    <source>
        <dbReference type="PROSITE" id="PS50043"/>
    </source>
</evidence>
<dbReference type="SMART" id="SM00421">
    <property type="entry name" value="HTH_LUXR"/>
    <property type="match status" value="1"/>
</dbReference>
<dbReference type="AlphaFoldDB" id="A0A9D3A132"/>
<comment type="caution">
    <text evidence="6">The sequence shown here is derived from an EMBL/GenBank/DDBJ whole genome shotgun (WGS) entry which is preliminary data.</text>
</comment>
<dbReference type="CDD" id="cd06170">
    <property type="entry name" value="LuxR_C_like"/>
    <property type="match status" value="1"/>
</dbReference>
<feature type="transmembrane region" description="Helical" evidence="4">
    <location>
        <begin position="272"/>
        <end position="292"/>
    </location>
</feature>
<dbReference type="InterPro" id="IPR016032">
    <property type="entry name" value="Sig_transdc_resp-reg_C-effctor"/>
</dbReference>
<dbReference type="SUPFAM" id="SSF46894">
    <property type="entry name" value="C-terminal effector domain of the bipartite response regulators"/>
    <property type="match status" value="1"/>
</dbReference>
<feature type="transmembrane region" description="Helical" evidence="4">
    <location>
        <begin position="298"/>
        <end position="318"/>
    </location>
</feature>
<feature type="transmembrane region" description="Helical" evidence="4">
    <location>
        <begin position="140"/>
        <end position="163"/>
    </location>
</feature>
<dbReference type="GO" id="GO:0003677">
    <property type="term" value="F:DNA binding"/>
    <property type="evidence" value="ECO:0007669"/>
    <property type="project" value="UniProtKB-KW"/>
</dbReference>
<dbReference type="Pfam" id="PF00196">
    <property type="entry name" value="GerE"/>
    <property type="match status" value="1"/>
</dbReference>
<feature type="transmembrane region" description="Helical" evidence="4">
    <location>
        <begin position="83"/>
        <end position="102"/>
    </location>
</feature>
<feature type="transmembrane region" description="Helical" evidence="4">
    <location>
        <begin position="21"/>
        <end position="39"/>
    </location>
</feature>
<proteinExistence type="predicted"/>
<reference evidence="6" key="2">
    <citation type="submission" date="2021-09" db="EMBL/GenBank/DDBJ databases">
        <authorList>
            <person name="Gilroy R."/>
        </authorList>
    </citation>
    <scope>NUCLEOTIDE SEQUENCE</scope>
    <source>
        <strain evidence="6">ChiGjej6B6-11269</strain>
    </source>
</reference>
<reference evidence="6" key="1">
    <citation type="journal article" date="2021" name="PeerJ">
        <title>Extensive microbial diversity within the chicken gut microbiome revealed by metagenomics and culture.</title>
        <authorList>
            <person name="Gilroy R."/>
            <person name="Ravi A."/>
            <person name="Getino M."/>
            <person name="Pursley I."/>
            <person name="Horton D.L."/>
            <person name="Alikhan N.F."/>
            <person name="Baker D."/>
            <person name="Gharbi K."/>
            <person name="Hall N."/>
            <person name="Watson M."/>
            <person name="Adriaenssens E.M."/>
            <person name="Foster-Nyarko E."/>
            <person name="Jarju S."/>
            <person name="Secka A."/>
            <person name="Antonio M."/>
            <person name="Oren A."/>
            <person name="Chaudhuri R.R."/>
            <person name="La Ragione R."/>
            <person name="Hildebrand F."/>
            <person name="Pallen M.J."/>
        </authorList>
    </citation>
    <scope>NUCLEOTIDE SEQUENCE</scope>
    <source>
        <strain evidence="6">ChiGjej6B6-11269</strain>
    </source>
</reference>
<feature type="transmembrane region" description="Helical" evidence="4">
    <location>
        <begin position="169"/>
        <end position="190"/>
    </location>
</feature>
<dbReference type="PROSITE" id="PS50043">
    <property type="entry name" value="HTH_LUXR_2"/>
    <property type="match status" value="1"/>
</dbReference>
<protein>
    <submittedName>
        <fullName evidence="6">Helix-turn-helix transcriptional regulator</fullName>
    </submittedName>
</protein>
<evidence type="ECO:0000313" key="7">
    <source>
        <dbReference type="Proteomes" id="UP000786989"/>
    </source>
</evidence>
<dbReference type="InterPro" id="IPR036388">
    <property type="entry name" value="WH-like_DNA-bd_sf"/>
</dbReference>
<keyword evidence="4" id="KW-0472">Membrane</keyword>
<gene>
    <name evidence="6" type="ORF">K8U77_03780</name>
</gene>
<accession>A0A9D3A132</accession>
<feature type="transmembrane region" description="Helical" evidence="4">
    <location>
        <begin position="240"/>
        <end position="260"/>
    </location>
</feature>
<dbReference type="PANTHER" id="PTHR44688:SF16">
    <property type="entry name" value="DNA-BINDING TRANSCRIPTIONAL ACTIVATOR DEVR_DOSR"/>
    <property type="match status" value="1"/>
</dbReference>
<feature type="transmembrane region" description="Helical" evidence="4">
    <location>
        <begin position="358"/>
        <end position="380"/>
    </location>
</feature>
<keyword evidence="2" id="KW-0238">DNA-binding</keyword>
<dbReference type="Gene3D" id="1.10.10.10">
    <property type="entry name" value="Winged helix-like DNA-binding domain superfamily/Winged helix DNA-binding domain"/>
    <property type="match status" value="1"/>
</dbReference>
<sequence length="473" mass="50791">MKTETRHIESTPIAHERAKRLIATAAALTMLLFSSWSLNCNLFPLYASHVFMLREICTLTNGAALVALAFISISRPNAIKPAIFFLLSLFCTVLGGALVWGGNAADSTVALVAGACITSVAEGACTIIVMLAIVSLESRAAMACIIVGELASIALRPLCPIGYSDEMLLVHIALTLGAALLSALPAKNVVESMRDDTPARDLAITQPASFLPFGHQLFICLFLFRILYGLMLTFGESGGAPVHSSVDFIPPLILLIILATRRRITADGLFKAAMLFAVAGLLLMPASGIVSFAAIQGFLSLAVVIFEVFNLVVLVSLSRRNVHNALAVFSWGWALNSIGVVLGANMGRAINASWTENLSFSVLATAVLTFCFVAYVILFLQGFNFEKTISEVEEPSPVIPLAIEEPAVKSIDLCCDELSEECGLTKREREVLGLLARGRSGVFIQNELVVSYNTVKSHVKHIYMKTGALLIRS</sequence>
<dbReference type="Proteomes" id="UP000786989">
    <property type="component" value="Unassembled WGS sequence"/>
</dbReference>
<evidence type="ECO:0000256" key="2">
    <source>
        <dbReference type="ARBA" id="ARBA00023125"/>
    </source>
</evidence>
<evidence type="ECO:0000256" key="4">
    <source>
        <dbReference type="SAM" id="Phobius"/>
    </source>
</evidence>
<evidence type="ECO:0000256" key="3">
    <source>
        <dbReference type="ARBA" id="ARBA00023163"/>
    </source>
</evidence>
<feature type="transmembrane region" description="Helical" evidence="4">
    <location>
        <begin position="51"/>
        <end position="71"/>
    </location>
</feature>
<name>A0A9D3A132_9ACTN</name>
<keyword evidence="3" id="KW-0804">Transcription</keyword>
<feature type="transmembrane region" description="Helical" evidence="4">
    <location>
        <begin position="108"/>
        <end position="133"/>
    </location>
</feature>
<feature type="domain" description="HTH luxR-type" evidence="5">
    <location>
        <begin position="417"/>
        <end position="473"/>
    </location>
</feature>
<evidence type="ECO:0000256" key="1">
    <source>
        <dbReference type="ARBA" id="ARBA00023015"/>
    </source>
</evidence>
<dbReference type="PRINTS" id="PR00038">
    <property type="entry name" value="HTHLUXR"/>
</dbReference>
<organism evidence="6 7">
    <name type="scientific">Slackia equolifaciens</name>
    <dbReference type="NCBI Taxonomy" id="498718"/>
    <lineage>
        <taxon>Bacteria</taxon>
        <taxon>Bacillati</taxon>
        <taxon>Actinomycetota</taxon>
        <taxon>Coriobacteriia</taxon>
        <taxon>Eggerthellales</taxon>
        <taxon>Eggerthellaceae</taxon>
        <taxon>Slackia</taxon>
    </lineage>
</organism>
<feature type="transmembrane region" description="Helical" evidence="4">
    <location>
        <begin position="325"/>
        <end position="346"/>
    </location>
</feature>
<keyword evidence="4" id="KW-0812">Transmembrane</keyword>
<dbReference type="GO" id="GO:0006355">
    <property type="term" value="P:regulation of DNA-templated transcription"/>
    <property type="evidence" value="ECO:0007669"/>
    <property type="project" value="InterPro"/>
</dbReference>
<feature type="transmembrane region" description="Helical" evidence="4">
    <location>
        <begin position="210"/>
        <end position="228"/>
    </location>
</feature>
<dbReference type="EMBL" id="DYWI01000060">
    <property type="protein sequence ID" value="HJF65223.1"/>
    <property type="molecule type" value="Genomic_DNA"/>
</dbReference>
<keyword evidence="1" id="KW-0805">Transcription regulation</keyword>
<dbReference type="PANTHER" id="PTHR44688">
    <property type="entry name" value="DNA-BINDING TRANSCRIPTIONAL ACTIVATOR DEVR_DOSR"/>
    <property type="match status" value="1"/>
</dbReference>
<dbReference type="InterPro" id="IPR000792">
    <property type="entry name" value="Tscrpt_reg_LuxR_C"/>
</dbReference>